<feature type="chain" id="PRO_5046521591" evidence="7">
    <location>
        <begin position="18"/>
        <end position="116"/>
    </location>
</feature>
<name>A0ABX0U6N7_9SPHN</name>
<keyword evidence="3 6" id="KW-0812">Transmembrane</keyword>
<proteinExistence type="inferred from homology"/>
<dbReference type="PANTHER" id="PTHR43461:SF1">
    <property type="entry name" value="TRANSMEMBRANE PROTEIN 256"/>
    <property type="match status" value="1"/>
</dbReference>
<feature type="transmembrane region" description="Helical" evidence="6">
    <location>
        <begin position="85"/>
        <end position="104"/>
    </location>
</feature>
<evidence type="ECO:0000256" key="5">
    <source>
        <dbReference type="ARBA" id="ARBA00023136"/>
    </source>
</evidence>
<feature type="transmembrane region" description="Helical" evidence="6">
    <location>
        <begin position="38"/>
        <end position="55"/>
    </location>
</feature>
<evidence type="ECO:0000256" key="3">
    <source>
        <dbReference type="ARBA" id="ARBA00022692"/>
    </source>
</evidence>
<evidence type="ECO:0000256" key="6">
    <source>
        <dbReference type="SAM" id="Phobius"/>
    </source>
</evidence>
<evidence type="ECO:0000256" key="1">
    <source>
        <dbReference type="ARBA" id="ARBA00004141"/>
    </source>
</evidence>
<keyword evidence="4 6" id="KW-1133">Transmembrane helix</keyword>
<reference evidence="8 9" key="1">
    <citation type="submission" date="2020-03" db="EMBL/GenBank/DDBJ databases">
        <title>Genomic Encyclopedia of Type Strains, Phase IV (KMG-IV): sequencing the most valuable type-strain genomes for metagenomic binning, comparative biology and taxonomic classification.</title>
        <authorList>
            <person name="Goeker M."/>
        </authorList>
    </citation>
    <scope>NUCLEOTIDE SEQUENCE [LARGE SCALE GENOMIC DNA]</scope>
    <source>
        <strain evidence="8 9">DSM 22753</strain>
    </source>
</reference>
<dbReference type="Pfam" id="PF04241">
    <property type="entry name" value="DUF423"/>
    <property type="match status" value="1"/>
</dbReference>
<keyword evidence="5 6" id="KW-0472">Membrane</keyword>
<feature type="signal peptide" evidence="7">
    <location>
        <begin position="1"/>
        <end position="17"/>
    </location>
</feature>
<dbReference type="EMBL" id="JAASQP010000001">
    <property type="protein sequence ID" value="NIJ24997.1"/>
    <property type="molecule type" value="Genomic_DNA"/>
</dbReference>
<keyword evidence="9" id="KW-1185">Reference proteome</keyword>
<accession>A0ABX0U6N7</accession>
<comment type="caution">
    <text evidence="8">The sequence shown here is derived from an EMBL/GenBank/DDBJ whole genome shotgun (WGS) entry which is preliminary data.</text>
</comment>
<comment type="similarity">
    <text evidence="2">Belongs to the UPF0382 family.</text>
</comment>
<evidence type="ECO:0000313" key="8">
    <source>
        <dbReference type="EMBL" id="NIJ24997.1"/>
    </source>
</evidence>
<dbReference type="PANTHER" id="PTHR43461">
    <property type="entry name" value="TRANSMEMBRANE PROTEIN 256"/>
    <property type="match status" value="1"/>
</dbReference>
<dbReference type="InterPro" id="IPR006696">
    <property type="entry name" value="DUF423"/>
</dbReference>
<feature type="transmembrane region" description="Helical" evidence="6">
    <location>
        <begin position="62"/>
        <end position="79"/>
    </location>
</feature>
<gene>
    <name evidence="8" type="ORF">FHT01_002539</name>
</gene>
<evidence type="ECO:0000256" key="4">
    <source>
        <dbReference type="ARBA" id="ARBA00022989"/>
    </source>
</evidence>
<comment type="subcellular location">
    <subcellularLocation>
        <location evidence="1">Membrane</location>
        <topology evidence="1">Multi-pass membrane protein</topology>
    </subcellularLocation>
</comment>
<sequence length="116" mass="11908">MKAVVLAAALSGAMAVAAGAFGAHGASGQAAEWLRTGAQYQMVHAVAALAVLWLIDSRVPSALFLAGGLGFAGTLYLMALGLPRWLGAVTPIGGLLLIAGWLWLGWSAIRLQVRPD</sequence>
<evidence type="ECO:0000313" key="9">
    <source>
        <dbReference type="Proteomes" id="UP000788153"/>
    </source>
</evidence>
<protein>
    <submittedName>
        <fullName evidence="8">Uncharacterized membrane protein YgdD (TMEM256/DUF423 family)</fullName>
    </submittedName>
</protein>
<evidence type="ECO:0000256" key="7">
    <source>
        <dbReference type="SAM" id="SignalP"/>
    </source>
</evidence>
<keyword evidence="7" id="KW-0732">Signal</keyword>
<dbReference type="Proteomes" id="UP000788153">
    <property type="component" value="Unassembled WGS sequence"/>
</dbReference>
<organism evidence="8 9">
    <name type="scientific">Sphingomonas japonica</name>
    <dbReference type="NCBI Taxonomy" id="511662"/>
    <lineage>
        <taxon>Bacteria</taxon>
        <taxon>Pseudomonadati</taxon>
        <taxon>Pseudomonadota</taxon>
        <taxon>Alphaproteobacteria</taxon>
        <taxon>Sphingomonadales</taxon>
        <taxon>Sphingomonadaceae</taxon>
        <taxon>Sphingomonas</taxon>
    </lineage>
</organism>
<evidence type="ECO:0000256" key="2">
    <source>
        <dbReference type="ARBA" id="ARBA00009694"/>
    </source>
</evidence>